<evidence type="ECO:0000256" key="1">
    <source>
        <dbReference type="ARBA" id="ARBA00004370"/>
    </source>
</evidence>
<dbReference type="Gene3D" id="3.40.50.2300">
    <property type="match status" value="1"/>
</dbReference>
<evidence type="ECO:0000259" key="5">
    <source>
        <dbReference type="Pfam" id="PF01094"/>
    </source>
</evidence>
<evidence type="ECO:0000313" key="6">
    <source>
        <dbReference type="EMBL" id="OQV17290.1"/>
    </source>
</evidence>
<organism evidence="6 7">
    <name type="scientific">Hypsibius exemplaris</name>
    <name type="common">Freshwater tardigrade</name>
    <dbReference type="NCBI Taxonomy" id="2072580"/>
    <lineage>
        <taxon>Eukaryota</taxon>
        <taxon>Metazoa</taxon>
        <taxon>Ecdysozoa</taxon>
        <taxon>Tardigrada</taxon>
        <taxon>Eutardigrada</taxon>
        <taxon>Parachela</taxon>
        <taxon>Hypsibioidea</taxon>
        <taxon>Hypsibiidae</taxon>
        <taxon>Hypsibius</taxon>
    </lineage>
</organism>
<dbReference type="EMBL" id="MTYJ01000063">
    <property type="protein sequence ID" value="OQV17290.1"/>
    <property type="molecule type" value="Genomic_DNA"/>
</dbReference>
<reference evidence="7" key="1">
    <citation type="submission" date="2017-01" db="EMBL/GenBank/DDBJ databases">
        <title>Comparative genomics of anhydrobiosis in the tardigrade Hypsibius dujardini.</title>
        <authorList>
            <person name="Yoshida Y."/>
            <person name="Koutsovoulos G."/>
            <person name="Laetsch D."/>
            <person name="Stevens L."/>
            <person name="Kumar S."/>
            <person name="Horikawa D."/>
            <person name="Ishino K."/>
            <person name="Komine S."/>
            <person name="Tomita M."/>
            <person name="Blaxter M."/>
            <person name="Arakawa K."/>
        </authorList>
    </citation>
    <scope>NUCLEOTIDE SEQUENCE [LARGE SCALE GENOMIC DNA]</scope>
    <source>
        <strain evidence="7">Z151</strain>
    </source>
</reference>
<dbReference type="SUPFAM" id="SSF53822">
    <property type="entry name" value="Periplasmic binding protein-like I"/>
    <property type="match status" value="1"/>
</dbReference>
<sequence>MGTRALSVKCLIQVEIACPGFVDPRRSDGALGFSGPAFQAAVEEGNRKYAGLLNFSLTFLSEEDYYYSRNRGNITASALANVRDSGVEMVAEWYYTKRQFPISGMSVIIGTAGGDFTHLHELAANWNILYLQTVAYTRSDYQLPASPVIATIPFSVLGISQTFINLLELYRWTTVYLVLDLDSPYIFNLFATQLEDSLRAAPSTFTVIKRDITSRSLERSSQGYNSILGDFTTLSRVMIFFGRADHLRRMLIDAWHRNMTNGEYVYVAWGTDDASKQPRVGNSTWSYGDHFDEVARRAFGSLLVVQQVEPIYTVQYKADLEDFLAELRRRARVLFDTSYTASEQPSQEVLSSYASIGMLAQVLNESLASNGEASLRDALTLGGMFLNRTFHNRFAELHIDRTGIRRRPQSVVHTKRVSEQIEAFLLESADEPPILKTIRDISIDWPSGAWPPLNEPLCGYKNDRRICQNSGWSQSGVTGCVMDI</sequence>
<dbReference type="Proteomes" id="UP000192578">
    <property type="component" value="Unassembled WGS sequence"/>
</dbReference>
<comment type="subcellular location">
    <subcellularLocation>
        <location evidence="1">Membrane</location>
    </subcellularLocation>
</comment>
<evidence type="ECO:0000313" key="7">
    <source>
        <dbReference type="Proteomes" id="UP000192578"/>
    </source>
</evidence>
<feature type="domain" description="Receptor ligand binding region" evidence="5">
    <location>
        <begin position="35"/>
        <end position="370"/>
    </location>
</feature>
<proteinExistence type="predicted"/>
<dbReference type="Pfam" id="PF01094">
    <property type="entry name" value="ANF_receptor"/>
    <property type="match status" value="1"/>
</dbReference>
<evidence type="ECO:0000256" key="3">
    <source>
        <dbReference type="ARBA" id="ARBA00022989"/>
    </source>
</evidence>
<dbReference type="AlphaFoldDB" id="A0A1W0WQ03"/>
<protein>
    <recommendedName>
        <fullName evidence="5">Receptor ligand binding region domain-containing protein</fullName>
    </recommendedName>
</protein>
<dbReference type="OrthoDB" id="6158579at2759"/>
<keyword evidence="7" id="KW-1185">Reference proteome</keyword>
<comment type="caution">
    <text evidence="6">The sequence shown here is derived from an EMBL/GenBank/DDBJ whole genome shotgun (WGS) entry which is preliminary data.</text>
</comment>
<dbReference type="GO" id="GO:0016020">
    <property type="term" value="C:membrane"/>
    <property type="evidence" value="ECO:0007669"/>
    <property type="project" value="UniProtKB-SubCell"/>
</dbReference>
<dbReference type="InterPro" id="IPR001828">
    <property type="entry name" value="ANF_lig-bd_rcpt"/>
</dbReference>
<accession>A0A1W0WQ03</accession>
<evidence type="ECO:0000256" key="4">
    <source>
        <dbReference type="ARBA" id="ARBA00023136"/>
    </source>
</evidence>
<gene>
    <name evidence="6" type="ORF">BV898_08688</name>
</gene>
<name>A0A1W0WQ03_HYPEX</name>
<keyword evidence="2" id="KW-0812">Transmembrane</keyword>
<dbReference type="InterPro" id="IPR028082">
    <property type="entry name" value="Peripla_BP_I"/>
</dbReference>
<keyword evidence="3" id="KW-1133">Transmembrane helix</keyword>
<evidence type="ECO:0000256" key="2">
    <source>
        <dbReference type="ARBA" id="ARBA00022692"/>
    </source>
</evidence>
<keyword evidence="4" id="KW-0472">Membrane</keyword>